<sequence length="121" mass="13300">MKKTILLVSILVFMVQCNSPKSVEISDLQTELSIKKQVENGAFLVDVRSPAEFADGSFPGAVNIPLEEVESRVGEFKNKPSVVVFCRTGNRSSKAIEILENNGIKSVTNGINLENMEKETK</sequence>
<dbReference type="InterPro" id="IPR001763">
    <property type="entry name" value="Rhodanese-like_dom"/>
</dbReference>
<evidence type="ECO:0000259" key="1">
    <source>
        <dbReference type="PROSITE" id="PS50206"/>
    </source>
</evidence>
<proteinExistence type="predicted"/>
<keyword evidence="3" id="KW-1185">Reference proteome</keyword>
<dbReference type="PROSITE" id="PS50206">
    <property type="entry name" value="RHODANESE_3"/>
    <property type="match status" value="1"/>
</dbReference>
<dbReference type="EMBL" id="JABSNO010000021">
    <property type="protein sequence ID" value="NRS93439.1"/>
    <property type="molecule type" value="Genomic_DNA"/>
</dbReference>
<comment type="caution">
    <text evidence="2">The sequence shown here is derived from an EMBL/GenBank/DDBJ whole genome shotgun (WGS) entry which is preliminary data.</text>
</comment>
<dbReference type="Proteomes" id="UP000610746">
    <property type="component" value="Unassembled WGS sequence"/>
</dbReference>
<dbReference type="AlphaFoldDB" id="A0A8J8KCB4"/>
<dbReference type="PANTHER" id="PTHR43031">
    <property type="entry name" value="FAD-DEPENDENT OXIDOREDUCTASE"/>
    <property type="match status" value="1"/>
</dbReference>
<accession>A0A8J8KCB4</accession>
<dbReference type="Gene3D" id="3.40.250.10">
    <property type="entry name" value="Rhodanese-like domain"/>
    <property type="match status" value="1"/>
</dbReference>
<dbReference type="InterPro" id="IPR050229">
    <property type="entry name" value="GlpE_sulfurtransferase"/>
</dbReference>
<feature type="domain" description="Rhodanese" evidence="1">
    <location>
        <begin position="38"/>
        <end position="115"/>
    </location>
</feature>
<evidence type="ECO:0000313" key="3">
    <source>
        <dbReference type="Proteomes" id="UP000610746"/>
    </source>
</evidence>
<dbReference type="SMART" id="SM00450">
    <property type="entry name" value="RHOD"/>
    <property type="match status" value="1"/>
</dbReference>
<dbReference type="InterPro" id="IPR036873">
    <property type="entry name" value="Rhodanese-like_dom_sf"/>
</dbReference>
<dbReference type="CDD" id="cd00158">
    <property type="entry name" value="RHOD"/>
    <property type="match status" value="1"/>
</dbReference>
<dbReference type="Pfam" id="PF00581">
    <property type="entry name" value="Rhodanese"/>
    <property type="match status" value="1"/>
</dbReference>
<dbReference type="SUPFAM" id="SSF52821">
    <property type="entry name" value="Rhodanese/Cell cycle control phosphatase"/>
    <property type="match status" value="1"/>
</dbReference>
<dbReference type="RefSeq" id="WP_226927511.1">
    <property type="nucleotide sequence ID" value="NZ_JABSNO010000021.1"/>
</dbReference>
<protein>
    <submittedName>
        <fullName evidence="2">Rhodanese-related sulfurtransferase</fullName>
    </submittedName>
</protein>
<evidence type="ECO:0000313" key="2">
    <source>
        <dbReference type="EMBL" id="NRS93439.1"/>
    </source>
</evidence>
<gene>
    <name evidence="2" type="ORF">HNQ03_002529</name>
</gene>
<organism evidence="2 3">
    <name type="scientific">Frigoriflavimonas asaccharolytica</name>
    <dbReference type="NCBI Taxonomy" id="2735899"/>
    <lineage>
        <taxon>Bacteria</taxon>
        <taxon>Pseudomonadati</taxon>
        <taxon>Bacteroidota</taxon>
        <taxon>Flavobacteriia</taxon>
        <taxon>Flavobacteriales</taxon>
        <taxon>Weeksellaceae</taxon>
        <taxon>Frigoriflavimonas</taxon>
    </lineage>
</organism>
<reference evidence="2" key="1">
    <citation type="submission" date="2020-05" db="EMBL/GenBank/DDBJ databases">
        <title>Genomic Encyclopedia of Type Strains, Phase IV (KMG-V): Genome sequencing to study the core and pangenomes of soil and plant-associated prokaryotes.</title>
        <authorList>
            <person name="Whitman W."/>
        </authorList>
    </citation>
    <scope>NUCLEOTIDE SEQUENCE</scope>
    <source>
        <strain evidence="2">16F</strain>
    </source>
</reference>
<dbReference type="PANTHER" id="PTHR43031:SF1">
    <property type="entry name" value="PYRIDINE NUCLEOTIDE-DISULPHIDE OXIDOREDUCTASE"/>
    <property type="match status" value="1"/>
</dbReference>
<name>A0A8J8KCB4_9FLAO</name>